<dbReference type="PANTHER" id="PTHR31123">
    <property type="entry name" value="ACCUMULATION OF DYADS PROTEIN 2-RELATED"/>
    <property type="match status" value="1"/>
</dbReference>
<evidence type="ECO:0000256" key="5">
    <source>
        <dbReference type="ARBA" id="ARBA00023136"/>
    </source>
</evidence>
<dbReference type="Proteomes" id="UP001310890">
    <property type="component" value="Unassembled WGS sequence"/>
</dbReference>
<evidence type="ECO:0000256" key="1">
    <source>
        <dbReference type="ARBA" id="ARBA00004141"/>
    </source>
</evidence>
<feature type="transmembrane region" description="Helical" evidence="7">
    <location>
        <begin position="269"/>
        <end position="294"/>
    </location>
</feature>
<keyword evidence="4 7" id="KW-1133">Transmembrane helix</keyword>
<comment type="subcellular location">
    <subcellularLocation>
        <location evidence="1">Membrane</location>
        <topology evidence="1">Multi-pass membrane protein</topology>
    </subcellularLocation>
</comment>
<evidence type="ECO:0000256" key="7">
    <source>
        <dbReference type="SAM" id="Phobius"/>
    </source>
</evidence>
<organism evidence="8 9">
    <name type="scientific">Meristemomyces frigidus</name>
    <dbReference type="NCBI Taxonomy" id="1508187"/>
    <lineage>
        <taxon>Eukaryota</taxon>
        <taxon>Fungi</taxon>
        <taxon>Dikarya</taxon>
        <taxon>Ascomycota</taxon>
        <taxon>Pezizomycotina</taxon>
        <taxon>Dothideomycetes</taxon>
        <taxon>Dothideomycetidae</taxon>
        <taxon>Mycosphaerellales</taxon>
        <taxon>Teratosphaeriaceae</taxon>
        <taxon>Meristemomyces</taxon>
    </lineage>
</organism>
<gene>
    <name evidence="8" type="ORF">LTR62_003043</name>
</gene>
<evidence type="ECO:0000256" key="6">
    <source>
        <dbReference type="SAM" id="MobiDB-lite"/>
    </source>
</evidence>
<feature type="transmembrane region" description="Helical" evidence="7">
    <location>
        <begin position="233"/>
        <end position="257"/>
    </location>
</feature>
<evidence type="ECO:0000256" key="2">
    <source>
        <dbReference type="ARBA" id="ARBA00005587"/>
    </source>
</evidence>
<evidence type="ECO:0000256" key="3">
    <source>
        <dbReference type="ARBA" id="ARBA00022692"/>
    </source>
</evidence>
<feature type="transmembrane region" description="Helical" evidence="7">
    <location>
        <begin position="206"/>
        <end position="226"/>
    </location>
</feature>
<dbReference type="PANTHER" id="PTHR31123:SF4">
    <property type="entry name" value="PROTEIN ALCS"/>
    <property type="match status" value="1"/>
</dbReference>
<dbReference type="InterPro" id="IPR051633">
    <property type="entry name" value="AceTr"/>
</dbReference>
<feature type="region of interest" description="Disordered" evidence="6">
    <location>
        <begin position="1"/>
        <end position="41"/>
    </location>
</feature>
<keyword evidence="5 7" id="KW-0472">Membrane</keyword>
<reference evidence="8" key="1">
    <citation type="submission" date="2023-08" db="EMBL/GenBank/DDBJ databases">
        <title>Black Yeasts Isolated from many extreme environments.</title>
        <authorList>
            <person name="Coleine C."/>
            <person name="Stajich J.E."/>
            <person name="Selbmann L."/>
        </authorList>
    </citation>
    <scope>NUCLEOTIDE SEQUENCE</scope>
    <source>
        <strain evidence="8">CCFEE 5401</strain>
    </source>
</reference>
<keyword evidence="3 7" id="KW-0812">Transmembrane</keyword>
<evidence type="ECO:0000256" key="4">
    <source>
        <dbReference type="ARBA" id="ARBA00022989"/>
    </source>
</evidence>
<dbReference type="GO" id="GO:0005886">
    <property type="term" value="C:plasma membrane"/>
    <property type="evidence" value="ECO:0007669"/>
    <property type="project" value="TreeGrafter"/>
</dbReference>
<name>A0AAN7TRX3_9PEZI</name>
<sequence>MATNVDTYQAAARNENLTAGSGPMEKDYGSNGNGAGKPPEQQHHLATFNSIAGYHLDKNHDPAHALERIRTTGSLSISPELFEKIYLSPQNRVAGELRKTFGNPTPLALVGFLLSLSPLSCILMGWRGSGGNGASDTGVYFGFGGVCMILGGVGEWIVGNTFPFVVFTSFGAFWLAWGMTLQPFYNAYGAYSTTGVVAEGLKEPEFYASFAFFHLFMGILCFVYLICSLRTNIVFFGIFATLVPAFGCLAGAFWQTANGNVVLAGKLQIAAGALTFVTDMLGWWIFFAIMLAALDFPFQLPGESSKLFVSDAGWMIVLMEFHVPVGDLSGMIKGASERQKMKEEQYDV</sequence>
<accession>A0AAN7TRX3</accession>
<evidence type="ECO:0008006" key="10">
    <source>
        <dbReference type="Google" id="ProtNLM"/>
    </source>
</evidence>
<dbReference type="InterPro" id="IPR000791">
    <property type="entry name" value="Gpr1/Fun34/SatP-like"/>
</dbReference>
<dbReference type="Pfam" id="PF01184">
    <property type="entry name" value="Gpr1_Fun34_YaaH"/>
    <property type="match status" value="1"/>
</dbReference>
<proteinExistence type="inferred from homology"/>
<evidence type="ECO:0000313" key="8">
    <source>
        <dbReference type="EMBL" id="KAK5118528.1"/>
    </source>
</evidence>
<dbReference type="AlphaFoldDB" id="A0AAN7TRX3"/>
<feature type="transmembrane region" description="Helical" evidence="7">
    <location>
        <begin position="107"/>
        <end position="126"/>
    </location>
</feature>
<dbReference type="EMBL" id="JAVRRL010000002">
    <property type="protein sequence ID" value="KAK5118528.1"/>
    <property type="molecule type" value="Genomic_DNA"/>
</dbReference>
<feature type="transmembrane region" description="Helical" evidence="7">
    <location>
        <begin position="138"/>
        <end position="157"/>
    </location>
</feature>
<feature type="transmembrane region" description="Helical" evidence="7">
    <location>
        <begin position="164"/>
        <end position="186"/>
    </location>
</feature>
<dbReference type="GO" id="GO:0015123">
    <property type="term" value="F:acetate transmembrane transporter activity"/>
    <property type="evidence" value="ECO:0007669"/>
    <property type="project" value="TreeGrafter"/>
</dbReference>
<evidence type="ECO:0000313" key="9">
    <source>
        <dbReference type="Proteomes" id="UP001310890"/>
    </source>
</evidence>
<comment type="similarity">
    <text evidence="2">Belongs to the acetate uptake transporter (AceTr) (TC 2.A.96) family.</text>
</comment>
<protein>
    <recommendedName>
        <fullName evidence="10">GPR1/FUN34/YaaH-class plasma membrane protein</fullName>
    </recommendedName>
</protein>
<comment type="caution">
    <text evidence="8">The sequence shown here is derived from an EMBL/GenBank/DDBJ whole genome shotgun (WGS) entry which is preliminary data.</text>
</comment>